<feature type="compositionally biased region" description="Pro residues" evidence="1">
    <location>
        <begin position="130"/>
        <end position="144"/>
    </location>
</feature>
<evidence type="ECO:0000313" key="2">
    <source>
        <dbReference type="EnsemblMetazoa" id="PPA09223.1"/>
    </source>
</evidence>
<dbReference type="AlphaFoldDB" id="A0A2A6BK14"/>
<dbReference type="SUPFAM" id="SSF48097">
    <property type="entry name" value="Regulator of G-protein signaling, RGS"/>
    <property type="match status" value="1"/>
</dbReference>
<dbReference type="InterPro" id="IPR036305">
    <property type="entry name" value="RGS_sf"/>
</dbReference>
<feature type="region of interest" description="Disordered" evidence="1">
    <location>
        <begin position="845"/>
        <end position="885"/>
    </location>
</feature>
<accession>A0A2A6BK14</accession>
<dbReference type="EnsemblMetazoa" id="PPA09223.1">
    <property type="protein sequence ID" value="PPA09223.1"/>
    <property type="gene ID" value="WBGene00098777"/>
</dbReference>
<feature type="region of interest" description="Disordered" evidence="1">
    <location>
        <begin position="100"/>
        <end position="144"/>
    </location>
</feature>
<reference evidence="3" key="1">
    <citation type="journal article" date="2008" name="Nat. Genet.">
        <title>The Pristionchus pacificus genome provides a unique perspective on nematode lifestyle and parasitism.</title>
        <authorList>
            <person name="Dieterich C."/>
            <person name="Clifton S.W."/>
            <person name="Schuster L.N."/>
            <person name="Chinwalla A."/>
            <person name="Delehaunty K."/>
            <person name="Dinkelacker I."/>
            <person name="Fulton L."/>
            <person name="Fulton R."/>
            <person name="Godfrey J."/>
            <person name="Minx P."/>
            <person name="Mitreva M."/>
            <person name="Roeseler W."/>
            <person name="Tian H."/>
            <person name="Witte H."/>
            <person name="Yang S.P."/>
            <person name="Wilson R.K."/>
            <person name="Sommer R.J."/>
        </authorList>
    </citation>
    <scope>NUCLEOTIDE SEQUENCE [LARGE SCALE GENOMIC DNA]</scope>
    <source>
        <strain evidence="3">PS312</strain>
    </source>
</reference>
<feature type="region of interest" description="Disordered" evidence="1">
    <location>
        <begin position="897"/>
        <end position="917"/>
    </location>
</feature>
<dbReference type="GO" id="GO:0005634">
    <property type="term" value="C:nucleus"/>
    <property type="evidence" value="ECO:0000318"/>
    <property type="project" value="GO_Central"/>
</dbReference>
<sequence>MRLLIQMALSLSASPSLVQQDADFSSFSSPDSSFTPPLSIYRENIVTQRKKKRLPLIRRAYSCHFAYDRQFSSFLSNFIVPNLRQPRIRLERGSKFLRDSRRTNASQLAKKRRVDNVEESVETRSDQREYPPPPPPSSAFPPILPPPFSSAFLRQLLISEREEDDNVESMGNSSSSAQDAPSKQSMRSDQGGSSTRGSIDTRSDHRGKSSERSSISRANHPHFDLELLFDLFMESVKEGNMEEMTKAQQEAAFDAAFNNAVFKRVLRDPQLLAPFQAFLEQQFCAENVNFYTAVEKYRKLFDKNTKNAIHERVSTAKKIYDRHFAPCSIEPVNVDNATSKKIRDLVSSETFLKSTFDIAQYQIFHLLKYDCWPRYLRSGGVAPQFTPEEENELRRRLFAGEEESENDLPRMNLGDKEDDSGERGKDGSPPPPTTPVKKGLKGRLERLAASPSKLNQKFEGKSRIWSGFDRFSKKLRRGGDQSQSTSGKKQEALRSPMTSSRSVQRSGSGRKVEQPVRRSYSSEIESTTDGHDERASTRAWRSPHFVTKYCTLMNGECMNERVALDDPSISVGKWTQVIATTHSMDKRCTEAVDAQTGATIDPCRQACDALQDRYVRLVPTVTFAIELIAPTFSYKSASNSASTRNGLTRVVMLRARQTLSAAAAMRPLLARYSMDFDKCIVVFGGSCEVVRPSLAIQNIGNRSVVIMSETQYKDRMDVRKELLSREGSYSSELASDHGIAFHQHGDIAYCELPFDQGTNNSSDNSLRRFVRRATQVVNVGRSESRRRSEAAHNPAGIYCGEEHQPEHREKKRLSLFKSRSDRDRSEGLLVDKKILARPPVELKSAPVSPAVRPKKEDKEKPSKFEVATPKDSDTSSNGEAPRTPVIFASKASAKAVCNSPAGATPESSFTWQPAAYV</sequence>
<dbReference type="Gene3D" id="1.10.167.10">
    <property type="entry name" value="Regulator of G-protein Signalling 4, domain 2"/>
    <property type="match status" value="1"/>
</dbReference>
<gene>
    <name evidence="2" type="primary">WBGene00098777</name>
</gene>
<dbReference type="PRINTS" id="PR01301">
    <property type="entry name" value="RGSPROTEIN"/>
</dbReference>
<feature type="region of interest" description="Disordered" evidence="1">
    <location>
        <begin position="780"/>
        <end position="810"/>
    </location>
</feature>
<keyword evidence="3" id="KW-1185">Reference proteome</keyword>
<dbReference type="InterPro" id="IPR046995">
    <property type="entry name" value="RGS10/12/14-like"/>
</dbReference>
<feature type="compositionally biased region" description="Low complexity" evidence="1">
    <location>
        <begin position="499"/>
        <end position="509"/>
    </location>
</feature>
<dbReference type="GO" id="GO:0005886">
    <property type="term" value="C:plasma membrane"/>
    <property type="evidence" value="ECO:0000318"/>
    <property type="project" value="GO_Central"/>
</dbReference>
<accession>A0A8R1YFY3</accession>
<feature type="compositionally biased region" description="Polar residues" evidence="1">
    <location>
        <begin position="169"/>
        <end position="198"/>
    </location>
</feature>
<dbReference type="GO" id="GO:0005096">
    <property type="term" value="F:GTPase activator activity"/>
    <property type="evidence" value="ECO:0000318"/>
    <property type="project" value="GO_Central"/>
</dbReference>
<dbReference type="GO" id="GO:0008277">
    <property type="term" value="P:regulation of G protein-coupled receptor signaling pathway"/>
    <property type="evidence" value="ECO:0000318"/>
    <property type="project" value="GO_Central"/>
</dbReference>
<dbReference type="Proteomes" id="UP000005239">
    <property type="component" value="Unassembled WGS sequence"/>
</dbReference>
<dbReference type="InterPro" id="IPR016137">
    <property type="entry name" value="RGS"/>
</dbReference>
<feature type="region of interest" description="Disordered" evidence="1">
    <location>
        <begin position="475"/>
        <end position="538"/>
    </location>
</feature>
<dbReference type="PANTHER" id="PTHR45945:SF3">
    <property type="entry name" value="REGULATOR OF G-PROTEIN SIGNALING LOCO"/>
    <property type="match status" value="1"/>
</dbReference>
<dbReference type="PROSITE" id="PS50132">
    <property type="entry name" value="RGS"/>
    <property type="match status" value="1"/>
</dbReference>
<dbReference type="SMART" id="SM00315">
    <property type="entry name" value="RGS"/>
    <property type="match status" value="1"/>
</dbReference>
<protein>
    <submittedName>
        <fullName evidence="2">Rgs-6</fullName>
    </submittedName>
</protein>
<dbReference type="InterPro" id="IPR044926">
    <property type="entry name" value="RGS_subdomain_2"/>
</dbReference>
<evidence type="ECO:0000313" key="3">
    <source>
        <dbReference type="Proteomes" id="UP000005239"/>
    </source>
</evidence>
<dbReference type="PANTHER" id="PTHR45945">
    <property type="entry name" value="REGULATOR OF G-PROTEIN SIGNALING LOCO"/>
    <property type="match status" value="1"/>
</dbReference>
<feature type="compositionally biased region" description="Basic and acidic residues" evidence="1">
    <location>
        <begin position="853"/>
        <end position="873"/>
    </location>
</feature>
<name>A0A2A6BK14_PRIPA</name>
<feature type="compositionally biased region" description="Basic and acidic residues" evidence="1">
    <location>
        <begin position="199"/>
        <end position="211"/>
    </location>
</feature>
<feature type="region of interest" description="Disordered" evidence="1">
    <location>
        <begin position="399"/>
        <end position="442"/>
    </location>
</feature>
<dbReference type="Pfam" id="PF00615">
    <property type="entry name" value="RGS"/>
    <property type="match status" value="1"/>
</dbReference>
<proteinExistence type="predicted"/>
<reference evidence="2" key="2">
    <citation type="submission" date="2022-06" db="UniProtKB">
        <authorList>
            <consortium name="EnsemblMetazoa"/>
        </authorList>
    </citation>
    <scope>IDENTIFICATION</scope>
    <source>
        <strain evidence="2">PS312</strain>
    </source>
</reference>
<feature type="region of interest" description="Disordered" evidence="1">
    <location>
        <begin position="163"/>
        <end position="217"/>
    </location>
</feature>
<dbReference type="GO" id="GO:0005737">
    <property type="term" value="C:cytoplasm"/>
    <property type="evidence" value="ECO:0000318"/>
    <property type="project" value="GO_Central"/>
</dbReference>
<dbReference type="OrthoDB" id="196547at2759"/>
<organism evidence="2 3">
    <name type="scientific">Pristionchus pacificus</name>
    <name type="common">Parasitic nematode worm</name>
    <dbReference type="NCBI Taxonomy" id="54126"/>
    <lineage>
        <taxon>Eukaryota</taxon>
        <taxon>Metazoa</taxon>
        <taxon>Ecdysozoa</taxon>
        <taxon>Nematoda</taxon>
        <taxon>Chromadorea</taxon>
        <taxon>Rhabditida</taxon>
        <taxon>Rhabditina</taxon>
        <taxon>Diplogasteromorpha</taxon>
        <taxon>Diplogasteroidea</taxon>
        <taxon>Neodiplogasteridae</taxon>
        <taxon>Pristionchus</taxon>
    </lineage>
</organism>
<evidence type="ECO:0000256" key="1">
    <source>
        <dbReference type="SAM" id="MobiDB-lite"/>
    </source>
</evidence>